<dbReference type="EMBL" id="LNXX01000001">
    <property type="protein sequence ID" value="KTC93919.1"/>
    <property type="molecule type" value="Genomic_DNA"/>
</dbReference>
<evidence type="ECO:0000313" key="4">
    <source>
        <dbReference type="Proteomes" id="UP000255316"/>
    </source>
</evidence>
<protein>
    <submittedName>
        <fullName evidence="2">Uncharacterized protein</fullName>
    </submittedName>
</protein>
<keyword evidence="3" id="KW-1185">Reference proteome</keyword>
<dbReference type="Proteomes" id="UP000054854">
    <property type="component" value="Unassembled WGS sequence"/>
</dbReference>
<accession>A0A378IKC3</accession>
<dbReference type="EMBL" id="UGNX01000001">
    <property type="protein sequence ID" value="STX35125.1"/>
    <property type="molecule type" value="Genomic_DNA"/>
</dbReference>
<gene>
    <name evidence="1" type="ORF">Lcin_0007</name>
    <name evidence="2" type="ORF">NCTC12438_01736</name>
</gene>
<evidence type="ECO:0000313" key="1">
    <source>
        <dbReference type="EMBL" id="KTC93919.1"/>
    </source>
</evidence>
<evidence type="ECO:0000313" key="3">
    <source>
        <dbReference type="Proteomes" id="UP000054854"/>
    </source>
</evidence>
<organism evidence="2 4">
    <name type="scientific">Legionella cincinnatiensis</name>
    <dbReference type="NCBI Taxonomy" id="28085"/>
    <lineage>
        <taxon>Bacteria</taxon>
        <taxon>Pseudomonadati</taxon>
        <taxon>Pseudomonadota</taxon>
        <taxon>Gammaproteobacteria</taxon>
        <taxon>Legionellales</taxon>
        <taxon>Legionellaceae</taxon>
        <taxon>Legionella</taxon>
    </lineage>
</organism>
<evidence type="ECO:0000313" key="2">
    <source>
        <dbReference type="EMBL" id="STX35125.1"/>
    </source>
</evidence>
<reference evidence="2 4" key="2">
    <citation type="submission" date="2018-06" db="EMBL/GenBank/DDBJ databases">
        <authorList>
            <consortium name="Pathogen Informatics"/>
            <person name="Doyle S."/>
        </authorList>
    </citation>
    <scope>NUCLEOTIDE SEQUENCE [LARGE SCALE GENOMIC DNA]</scope>
    <source>
        <strain evidence="2 4">NCTC12438</strain>
    </source>
</reference>
<proteinExistence type="predicted"/>
<reference evidence="1 3" key="1">
    <citation type="submission" date="2015-11" db="EMBL/GenBank/DDBJ databases">
        <title>Genomic analysis of 38 Legionella species identifies large and diverse effector repertoires.</title>
        <authorList>
            <person name="Burstein D."/>
            <person name="Amaro F."/>
            <person name="Zusman T."/>
            <person name="Lifshitz Z."/>
            <person name="Cohen O."/>
            <person name="Gilbert J.A."/>
            <person name="Pupko T."/>
            <person name="Shuman H.A."/>
            <person name="Segal G."/>
        </authorList>
    </citation>
    <scope>NUCLEOTIDE SEQUENCE [LARGE SCALE GENOMIC DNA]</scope>
    <source>
        <strain evidence="1 3">CDC#72-OH-14</strain>
    </source>
</reference>
<dbReference type="AlphaFoldDB" id="A0A378IKC3"/>
<dbReference type="Gene3D" id="1.20.1270.440">
    <property type="match status" value="1"/>
</dbReference>
<dbReference type="RefSeq" id="WP_058463265.1">
    <property type="nucleotide sequence ID" value="NZ_CAAAHQ010000014.1"/>
</dbReference>
<dbReference type="Proteomes" id="UP000255316">
    <property type="component" value="Unassembled WGS sequence"/>
</dbReference>
<name>A0A378IKC3_9GAMM</name>
<dbReference type="OrthoDB" id="5653059at2"/>
<sequence length="68" mass="7902">MRSELQLKTEVIHPENEYQLQRSLFKMAFFAFTQNSSQIINLDSGFIHEEIAVVRISMITNLKKDGQS</sequence>